<evidence type="ECO:0000256" key="7">
    <source>
        <dbReference type="ARBA" id="ARBA00023136"/>
    </source>
</evidence>
<organism evidence="9 10">
    <name type="scientific">Gaiella occulta</name>
    <dbReference type="NCBI Taxonomy" id="1002870"/>
    <lineage>
        <taxon>Bacteria</taxon>
        <taxon>Bacillati</taxon>
        <taxon>Actinomycetota</taxon>
        <taxon>Thermoleophilia</taxon>
        <taxon>Gaiellales</taxon>
        <taxon>Gaiellaceae</taxon>
        <taxon>Gaiella</taxon>
    </lineage>
</organism>
<reference evidence="10" key="2">
    <citation type="journal article" date="2019" name="MicrobiologyOpen">
        <title>High-quality draft genome sequence of Gaiella occulta isolated from a 150 meter deep mineral water borehole and comparison with the genome sequences of other deep-branching lineages of the phylum Actinobacteria.</title>
        <authorList>
            <person name="Severino R."/>
            <person name="Froufe H.J.C."/>
            <person name="Barroso C."/>
            <person name="Albuquerque L."/>
            <person name="Lobo-da-Cunha A."/>
            <person name="da Costa M.S."/>
            <person name="Egas C."/>
        </authorList>
    </citation>
    <scope>NUCLEOTIDE SEQUENCE [LARGE SCALE GENOMIC DNA]</scope>
    <source>
        <strain evidence="10">F2-233</strain>
    </source>
</reference>
<keyword evidence="3" id="KW-0813">Transport</keyword>
<evidence type="ECO:0000259" key="8">
    <source>
        <dbReference type="PROSITE" id="PS50893"/>
    </source>
</evidence>
<evidence type="ECO:0000256" key="1">
    <source>
        <dbReference type="ARBA" id="ARBA00004202"/>
    </source>
</evidence>
<sequence>MALLEVADLRTWFRTRRGVVRAVDGVSLTVERGRTLGIVGESGCGKSVTALSLVRLLPPSASIASGTVTFDGRDVATLGRRELEDLRGHDIGMIFQDPMTSLNPTNTVGAQIVETLRRHEDVGRADAIRRARELLEEVQIARAADRLDDYPHQFSGGMRQRVMIAIAISCRPKLLIADEPTTALDVTVQGQILELLDDLRQAHNMAMLLITHDMGVIADVAHDVVVMYAGQVVEQAPTLELFDHPEHPYTEALLRALPRVDSSEARRGRLEAIAGRPPVLIDPPPGCRFAPRCPHVALDACASEPQALRAIRPGHLVRTSHPTSERRPAHVA</sequence>
<dbReference type="Pfam" id="PF00005">
    <property type="entry name" value="ABC_tran"/>
    <property type="match status" value="1"/>
</dbReference>
<dbReference type="PANTHER" id="PTHR43297:SF2">
    <property type="entry name" value="DIPEPTIDE TRANSPORT ATP-BINDING PROTEIN DPPD"/>
    <property type="match status" value="1"/>
</dbReference>
<dbReference type="RefSeq" id="WP_114796956.1">
    <property type="nucleotide sequence ID" value="NZ_QQZY01000007.1"/>
</dbReference>
<name>A0A7M2YVL9_9ACTN</name>
<accession>A0A7M2YVL9</accession>
<dbReference type="Pfam" id="PF08352">
    <property type="entry name" value="oligo_HPY"/>
    <property type="match status" value="1"/>
</dbReference>
<dbReference type="OrthoDB" id="8481147at2"/>
<dbReference type="NCBIfam" id="TIGR01727">
    <property type="entry name" value="oligo_HPY"/>
    <property type="match status" value="1"/>
</dbReference>
<dbReference type="AlphaFoldDB" id="A0A7M2YVL9"/>
<dbReference type="EMBL" id="QQZY01000007">
    <property type="protein sequence ID" value="RDI73629.1"/>
    <property type="molecule type" value="Genomic_DNA"/>
</dbReference>
<evidence type="ECO:0000313" key="9">
    <source>
        <dbReference type="EMBL" id="RDI73629.1"/>
    </source>
</evidence>
<dbReference type="GO" id="GO:0015833">
    <property type="term" value="P:peptide transport"/>
    <property type="evidence" value="ECO:0007669"/>
    <property type="project" value="InterPro"/>
</dbReference>
<gene>
    <name evidence="9" type="ORF">Gocc_2542</name>
</gene>
<keyword evidence="6 9" id="KW-0067">ATP-binding</keyword>
<dbReference type="FunFam" id="3.40.50.300:FF:000016">
    <property type="entry name" value="Oligopeptide ABC transporter ATP-binding component"/>
    <property type="match status" value="1"/>
</dbReference>
<dbReference type="SUPFAM" id="SSF52540">
    <property type="entry name" value="P-loop containing nucleoside triphosphate hydrolases"/>
    <property type="match status" value="1"/>
</dbReference>
<evidence type="ECO:0000256" key="3">
    <source>
        <dbReference type="ARBA" id="ARBA00022448"/>
    </source>
</evidence>
<comment type="similarity">
    <text evidence="2">Belongs to the ABC transporter superfamily.</text>
</comment>
<dbReference type="SMART" id="SM00382">
    <property type="entry name" value="AAA"/>
    <property type="match status" value="1"/>
</dbReference>
<dbReference type="InterPro" id="IPR017871">
    <property type="entry name" value="ABC_transporter-like_CS"/>
</dbReference>
<dbReference type="InterPro" id="IPR027417">
    <property type="entry name" value="P-loop_NTPase"/>
</dbReference>
<dbReference type="InterPro" id="IPR050388">
    <property type="entry name" value="ABC_Ni/Peptide_Import"/>
</dbReference>
<protein>
    <submittedName>
        <fullName evidence="9">Oligopeptide/dipeptide ABC transporter, ATP-binding protein, C-terminal domain</fullName>
    </submittedName>
</protein>
<keyword evidence="4" id="KW-1003">Cell membrane</keyword>
<keyword evidence="10" id="KW-1185">Reference proteome</keyword>
<comment type="caution">
    <text evidence="9">The sequence shown here is derived from an EMBL/GenBank/DDBJ whole genome shotgun (WGS) entry which is preliminary data.</text>
</comment>
<evidence type="ECO:0000313" key="10">
    <source>
        <dbReference type="Proteomes" id="UP000254134"/>
    </source>
</evidence>
<dbReference type="CDD" id="cd03257">
    <property type="entry name" value="ABC_NikE_OppD_transporters"/>
    <property type="match status" value="1"/>
</dbReference>
<evidence type="ECO:0000256" key="4">
    <source>
        <dbReference type="ARBA" id="ARBA00022475"/>
    </source>
</evidence>
<keyword evidence="5" id="KW-0547">Nucleotide-binding</keyword>
<dbReference type="GO" id="GO:0005886">
    <property type="term" value="C:plasma membrane"/>
    <property type="evidence" value="ECO:0007669"/>
    <property type="project" value="UniProtKB-SubCell"/>
</dbReference>
<dbReference type="Gene3D" id="3.40.50.300">
    <property type="entry name" value="P-loop containing nucleotide triphosphate hydrolases"/>
    <property type="match status" value="1"/>
</dbReference>
<keyword evidence="7" id="KW-0472">Membrane</keyword>
<dbReference type="InterPro" id="IPR013563">
    <property type="entry name" value="Oligopep_ABC_C"/>
</dbReference>
<dbReference type="Proteomes" id="UP000254134">
    <property type="component" value="Unassembled WGS sequence"/>
</dbReference>
<comment type="subcellular location">
    <subcellularLocation>
        <location evidence="1">Cell membrane</location>
        <topology evidence="1">Peripheral membrane protein</topology>
    </subcellularLocation>
</comment>
<evidence type="ECO:0000256" key="6">
    <source>
        <dbReference type="ARBA" id="ARBA00022840"/>
    </source>
</evidence>
<feature type="domain" description="ABC transporter" evidence="8">
    <location>
        <begin position="4"/>
        <end position="254"/>
    </location>
</feature>
<dbReference type="PROSITE" id="PS00211">
    <property type="entry name" value="ABC_TRANSPORTER_1"/>
    <property type="match status" value="1"/>
</dbReference>
<dbReference type="GO" id="GO:0005524">
    <property type="term" value="F:ATP binding"/>
    <property type="evidence" value="ECO:0007669"/>
    <property type="project" value="UniProtKB-KW"/>
</dbReference>
<dbReference type="InterPro" id="IPR003593">
    <property type="entry name" value="AAA+_ATPase"/>
</dbReference>
<dbReference type="PANTHER" id="PTHR43297">
    <property type="entry name" value="OLIGOPEPTIDE TRANSPORT ATP-BINDING PROTEIN APPD"/>
    <property type="match status" value="1"/>
</dbReference>
<reference evidence="9 10" key="1">
    <citation type="submission" date="2018-07" db="EMBL/GenBank/DDBJ databases">
        <title>High-quality-draft genome sequence of Gaiella occulta.</title>
        <authorList>
            <person name="Severino R."/>
            <person name="Froufe H.J.C."/>
            <person name="Rainey F.A."/>
            <person name="Barroso C."/>
            <person name="Albuquerque L."/>
            <person name="Lobo-Da-Cunha A."/>
            <person name="Da Costa M.S."/>
            <person name="Egas C."/>
        </authorList>
    </citation>
    <scope>NUCLEOTIDE SEQUENCE [LARGE SCALE GENOMIC DNA]</scope>
    <source>
        <strain evidence="9 10">F2-233</strain>
    </source>
</reference>
<proteinExistence type="inferred from homology"/>
<evidence type="ECO:0000256" key="2">
    <source>
        <dbReference type="ARBA" id="ARBA00005417"/>
    </source>
</evidence>
<dbReference type="InterPro" id="IPR003439">
    <property type="entry name" value="ABC_transporter-like_ATP-bd"/>
</dbReference>
<dbReference type="PROSITE" id="PS50893">
    <property type="entry name" value="ABC_TRANSPORTER_2"/>
    <property type="match status" value="1"/>
</dbReference>
<dbReference type="GO" id="GO:0016887">
    <property type="term" value="F:ATP hydrolysis activity"/>
    <property type="evidence" value="ECO:0007669"/>
    <property type="project" value="InterPro"/>
</dbReference>
<evidence type="ECO:0000256" key="5">
    <source>
        <dbReference type="ARBA" id="ARBA00022741"/>
    </source>
</evidence>